<comment type="caution">
    <text evidence="1">The sequence shown here is derived from an EMBL/GenBank/DDBJ whole genome shotgun (WGS) entry which is preliminary data.</text>
</comment>
<reference evidence="1 2" key="1">
    <citation type="journal article" date="2018" name="J. Allergy Clin. Immunol.">
        <title>High-quality assembly of Dermatophagoides pteronyssinus genome and transcriptome reveals a wide range of novel allergens.</title>
        <authorList>
            <person name="Liu X.Y."/>
            <person name="Yang K.Y."/>
            <person name="Wang M.Q."/>
            <person name="Kwok J.S."/>
            <person name="Zeng X."/>
            <person name="Yang Z."/>
            <person name="Xiao X.J."/>
            <person name="Lau C.P."/>
            <person name="Li Y."/>
            <person name="Huang Z.M."/>
            <person name="Ba J.G."/>
            <person name="Yim A.K."/>
            <person name="Ouyang C.Y."/>
            <person name="Ngai S.M."/>
            <person name="Chan T.F."/>
            <person name="Leung E.L."/>
            <person name="Liu L."/>
            <person name="Liu Z.G."/>
            <person name="Tsui S.K."/>
        </authorList>
    </citation>
    <scope>NUCLEOTIDE SEQUENCE [LARGE SCALE GENOMIC DNA]</scope>
    <source>
        <strain evidence="1">Derp</strain>
    </source>
</reference>
<organism evidence="1 2">
    <name type="scientific">Dermatophagoides pteronyssinus</name>
    <name type="common">European house dust mite</name>
    <dbReference type="NCBI Taxonomy" id="6956"/>
    <lineage>
        <taxon>Eukaryota</taxon>
        <taxon>Metazoa</taxon>
        <taxon>Ecdysozoa</taxon>
        <taxon>Arthropoda</taxon>
        <taxon>Chelicerata</taxon>
        <taxon>Arachnida</taxon>
        <taxon>Acari</taxon>
        <taxon>Acariformes</taxon>
        <taxon>Sarcoptiformes</taxon>
        <taxon>Astigmata</taxon>
        <taxon>Psoroptidia</taxon>
        <taxon>Analgoidea</taxon>
        <taxon>Pyroglyphidae</taxon>
        <taxon>Dermatophagoidinae</taxon>
        <taxon>Dermatophagoides</taxon>
    </lineage>
</organism>
<dbReference type="EMBL" id="NJHN03000058">
    <property type="protein sequence ID" value="KAH9419514.1"/>
    <property type="molecule type" value="Genomic_DNA"/>
</dbReference>
<sequence length="65" mass="7792">MYQQDQPLENTKQTHKNLKFVKPLTFDRQYEEINWLANKTSFYNKDRYVASTTFTLISVEINEAT</sequence>
<keyword evidence="2" id="KW-1185">Reference proteome</keyword>
<reference evidence="1 2" key="2">
    <citation type="journal article" date="2022" name="Mol. Biol. Evol.">
        <title>Comparative Genomics Reveals Insights into the Divergent Evolution of Astigmatic Mites and Household Pest Adaptations.</title>
        <authorList>
            <person name="Xiong Q."/>
            <person name="Wan A.T."/>
            <person name="Liu X."/>
            <person name="Fung C.S."/>
            <person name="Xiao X."/>
            <person name="Malainual N."/>
            <person name="Hou J."/>
            <person name="Wang L."/>
            <person name="Wang M."/>
            <person name="Yang K.Y."/>
            <person name="Cui Y."/>
            <person name="Leung E.L."/>
            <person name="Nong W."/>
            <person name="Shin S.K."/>
            <person name="Au S.W."/>
            <person name="Jeong K.Y."/>
            <person name="Chew F.T."/>
            <person name="Hui J.H."/>
            <person name="Leung T.F."/>
            <person name="Tungtrongchitr A."/>
            <person name="Zhong N."/>
            <person name="Liu Z."/>
            <person name="Tsui S.K."/>
        </authorList>
    </citation>
    <scope>NUCLEOTIDE SEQUENCE [LARGE SCALE GENOMIC DNA]</scope>
    <source>
        <strain evidence="1">Derp</strain>
    </source>
</reference>
<dbReference type="Proteomes" id="UP000887458">
    <property type="component" value="Unassembled WGS sequence"/>
</dbReference>
<proteinExistence type="predicted"/>
<name>A0ABQ8JAA2_DERPT</name>
<accession>A0ABQ8JAA2</accession>
<evidence type="ECO:0000313" key="1">
    <source>
        <dbReference type="EMBL" id="KAH9419514.1"/>
    </source>
</evidence>
<gene>
    <name evidence="1" type="ORF">DERP_009571</name>
</gene>
<protein>
    <submittedName>
        <fullName evidence="1">Uncharacterized protein</fullName>
    </submittedName>
</protein>
<evidence type="ECO:0000313" key="2">
    <source>
        <dbReference type="Proteomes" id="UP000887458"/>
    </source>
</evidence>